<accession>A0A1M5TLT8</accession>
<evidence type="ECO:0000256" key="6">
    <source>
        <dbReference type="SAM" id="Coils"/>
    </source>
</evidence>
<evidence type="ECO:0000256" key="5">
    <source>
        <dbReference type="ARBA" id="ARBA00023288"/>
    </source>
</evidence>
<keyword evidence="3" id="KW-0472">Membrane</keyword>
<keyword evidence="9" id="KW-1185">Reference proteome</keyword>
<evidence type="ECO:0000256" key="2">
    <source>
        <dbReference type="ARBA" id="ARBA00022729"/>
    </source>
</evidence>
<dbReference type="Proteomes" id="UP000184447">
    <property type="component" value="Unassembled WGS sequence"/>
</dbReference>
<reference evidence="8 9" key="1">
    <citation type="submission" date="2016-11" db="EMBL/GenBank/DDBJ databases">
        <authorList>
            <person name="Jaros S."/>
            <person name="Januszkiewicz K."/>
            <person name="Wedrychowicz H."/>
        </authorList>
    </citation>
    <scope>NUCLEOTIDE SEQUENCE [LARGE SCALE GENOMIC DNA]</scope>
    <source>
        <strain evidence="8 9">DSM 8605</strain>
    </source>
</reference>
<evidence type="ECO:0000256" key="3">
    <source>
        <dbReference type="ARBA" id="ARBA00023136"/>
    </source>
</evidence>
<evidence type="ECO:0000313" key="9">
    <source>
        <dbReference type="Proteomes" id="UP000184447"/>
    </source>
</evidence>
<dbReference type="AlphaFoldDB" id="A0A1M5TLT8"/>
<dbReference type="EMBL" id="FQXM01000006">
    <property type="protein sequence ID" value="SHH51742.1"/>
    <property type="molecule type" value="Genomic_DNA"/>
</dbReference>
<sequence>MKRKFIKSTIAMMLATGMLILVGCSGNDGSNTSNSGNETSGEKVKLSFAVNFTQTEVTYKNLEEIVANFENENPNIDIELANLPDYEATMKTKMAANDLPDLWTTHGWSVARYSEYLLPLTDQPWVSKIDSLIKPVITNGDGDIFVLPMDYDVAGVAFNKTVLDEAGVDPFAIKTWDDFKAACEKVKAAGKTPLYVGGAKDDWTVGNFFDWVAPSFLITNEAKNYRAELKDGSFDWNNYKPAAQLFADLLDAGYVNKNVAEGTWPEVGEQLAKGEAAFAFFGNYVIGEAQKFNAEGDYGFIPVPAASADDEPTVITGERTTVGVWKDSKHQAEALKFVEYLAQSENINKVATGNLAPTGLSGEGYSSDTGNLAPYFENATKFRGFGYFDREYLPNGMWDSLCKTGTGIISKTMTMDDVVSKLKEDYDRLRTQ</sequence>
<dbReference type="Pfam" id="PF01547">
    <property type="entry name" value="SBP_bac_1"/>
    <property type="match status" value="1"/>
</dbReference>
<organism evidence="8 9">
    <name type="scientific">Clostridium grantii DSM 8605</name>
    <dbReference type="NCBI Taxonomy" id="1121316"/>
    <lineage>
        <taxon>Bacteria</taxon>
        <taxon>Bacillati</taxon>
        <taxon>Bacillota</taxon>
        <taxon>Clostridia</taxon>
        <taxon>Eubacteriales</taxon>
        <taxon>Clostridiaceae</taxon>
        <taxon>Clostridium</taxon>
    </lineage>
</organism>
<dbReference type="SUPFAM" id="SSF53850">
    <property type="entry name" value="Periplasmic binding protein-like II"/>
    <property type="match status" value="1"/>
</dbReference>
<dbReference type="PROSITE" id="PS51257">
    <property type="entry name" value="PROKAR_LIPOPROTEIN"/>
    <property type="match status" value="1"/>
</dbReference>
<evidence type="ECO:0000256" key="4">
    <source>
        <dbReference type="ARBA" id="ARBA00023139"/>
    </source>
</evidence>
<dbReference type="Gene3D" id="3.40.190.10">
    <property type="entry name" value="Periplasmic binding protein-like II"/>
    <property type="match status" value="2"/>
</dbReference>
<dbReference type="InterPro" id="IPR050490">
    <property type="entry name" value="Bact_solute-bd_prot1"/>
</dbReference>
<feature type="coiled-coil region" evidence="6">
    <location>
        <begin position="52"/>
        <end position="79"/>
    </location>
</feature>
<dbReference type="STRING" id="1121316.SAMN02745207_01379"/>
<evidence type="ECO:0000313" key="8">
    <source>
        <dbReference type="EMBL" id="SHH51742.1"/>
    </source>
</evidence>
<dbReference type="PANTHER" id="PTHR43649:SF33">
    <property type="entry name" value="POLYGALACTURONAN_RHAMNOGALACTURONAN-BINDING PROTEIN YTCQ"/>
    <property type="match status" value="1"/>
</dbReference>
<keyword evidence="4" id="KW-0564">Palmitate</keyword>
<keyword evidence="2 7" id="KW-0732">Signal</keyword>
<dbReference type="OrthoDB" id="9763054at2"/>
<keyword evidence="5" id="KW-0449">Lipoprotein</keyword>
<evidence type="ECO:0000256" key="7">
    <source>
        <dbReference type="SAM" id="SignalP"/>
    </source>
</evidence>
<dbReference type="RefSeq" id="WP_073337695.1">
    <property type="nucleotide sequence ID" value="NZ_FQXM01000006.1"/>
</dbReference>
<protein>
    <submittedName>
        <fullName evidence="8">Carbohydrate ABC transporter substrate-binding protein, CUT1 family</fullName>
    </submittedName>
</protein>
<dbReference type="InterPro" id="IPR006059">
    <property type="entry name" value="SBP"/>
</dbReference>
<gene>
    <name evidence="8" type="ORF">SAMN02745207_01379</name>
</gene>
<feature type="chain" id="PRO_5039230547" evidence="7">
    <location>
        <begin position="24"/>
        <end position="432"/>
    </location>
</feature>
<keyword evidence="6" id="KW-0175">Coiled coil</keyword>
<dbReference type="PANTHER" id="PTHR43649">
    <property type="entry name" value="ARABINOSE-BINDING PROTEIN-RELATED"/>
    <property type="match status" value="1"/>
</dbReference>
<name>A0A1M5TLT8_9CLOT</name>
<evidence type="ECO:0000256" key="1">
    <source>
        <dbReference type="ARBA" id="ARBA00022475"/>
    </source>
</evidence>
<keyword evidence="1" id="KW-1003">Cell membrane</keyword>
<feature type="signal peptide" evidence="7">
    <location>
        <begin position="1"/>
        <end position="23"/>
    </location>
</feature>
<proteinExistence type="predicted"/>